<proteinExistence type="predicted"/>
<dbReference type="Proteomes" id="UP000092993">
    <property type="component" value="Unassembled WGS sequence"/>
</dbReference>
<evidence type="ECO:0000313" key="2">
    <source>
        <dbReference type="Proteomes" id="UP000092993"/>
    </source>
</evidence>
<organism evidence="1 2">
    <name type="scientific">Grifola frondosa</name>
    <name type="common">Maitake</name>
    <name type="synonym">Polyporus frondosus</name>
    <dbReference type="NCBI Taxonomy" id="5627"/>
    <lineage>
        <taxon>Eukaryota</taxon>
        <taxon>Fungi</taxon>
        <taxon>Dikarya</taxon>
        <taxon>Basidiomycota</taxon>
        <taxon>Agaricomycotina</taxon>
        <taxon>Agaricomycetes</taxon>
        <taxon>Polyporales</taxon>
        <taxon>Grifolaceae</taxon>
        <taxon>Grifola</taxon>
    </lineage>
</organism>
<keyword evidence="2" id="KW-1185">Reference proteome</keyword>
<gene>
    <name evidence="1" type="ORF">A0H81_09268</name>
</gene>
<name>A0A1C7M265_GRIFR</name>
<protein>
    <submittedName>
        <fullName evidence="1">Uncharacterized protein</fullName>
    </submittedName>
</protein>
<sequence>MVSYPRTEYSTCRCQHFEGLRNYRIVLVSIGRTECPISTPIYLPRPPWLSTANLFTAQMSLLPLCEVSPSSA</sequence>
<dbReference type="AlphaFoldDB" id="A0A1C7M265"/>
<evidence type="ECO:0000313" key="1">
    <source>
        <dbReference type="EMBL" id="OBZ71040.1"/>
    </source>
</evidence>
<reference evidence="1 2" key="1">
    <citation type="submission" date="2016-03" db="EMBL/GenBank/DDBJ databases">
        <title>Whole genome sequencing of Grifola frondosa 9006-11.</title>
        <authorList>
            <person name="Min B."/>
            <person name="Park H."/>
            <person name="Kim J.-G."/>
            <person name="Cho H."/>
            <person name="Oh Y.-L."/>
            <person name="Kong W.-S."/>
            <person name="Choi I.-G."/>
        </authorList>
    </citation>
    <scope>NUCLEOTIDE SEQUENCE [LARGE SCALE GENOMIC DNA]</scope>
    <source>
        <strain evidence="1 2">9006-11</strain>
    </source>
</reference>
<dbReference type="EMBL" id="LUGG01000013">
    <property type="protein sequence ID" value="OBZ71040.1"/>
    <property type="molecule type" value="Genomic_DNA"/>
</dbReference>
<comment type="caution">
    <text evidence="1">The sequence shown here is derived from an EMBL/GenBank/DDBJ whole genome shotgun (WGS) entry which is preliminary data.</text>
</comment>
<accession>A0A1C7M265</accession>